<accession>A0A8X6LLS7</accession>
<reference evidence="1" key="1">
    <citation type="submission" date="2020-07" db="EMBL/GenBank/DDBJ databases">
        <title>Multicomponent nature underlies the extraordinary mechanical properties of spider dragline silk.</title>
        <authorList>
            <person name="Kono N."/>
            <person name="Nakamura H."/>
            <person name="Mori M."/>
            <person name="Yoshida Y."/>
            <person name="Ohtoshi R."/>
            <person name="Malay A.D."/>
            <person name="Moran D.A.P."/>
            <person name="Tomita M."/>
            <person name="Numata K."/>
            <person name="Arakawa K."/>
        </authorList>
    </citation>
    <scope>NUCLEOTIDE SEQUENCE</scope>
</reference>
<keyword evidence="2" id="KW-1185">Reference proteome</keyword>
<proteinExistence type="predicted"/>
<evidence type="ECO:0000313" key="2">
    <source>
        <dbReference type="Proteomes" id="UP000887116"/>
    </source>
</evidence>
<protein>
    <submittedName>
        <fullName evidence="1">Uncharacterized protein</fullName>
    </submittedName>
</protein>
<organism evidence="1 2">
    <name type="scientific">Trichonephila clavata</name>
    <name type="common">Joro spider</name>
    <name type="synonym">Nephila clavata</name>
    <dbReference type="NCBI Taxonomy" id="2740835"/>
    <lineage>
        <taxon>Eukaryota</taxon>
        <taxon>Metazoa</taxon>
        <taxon>Ecdysozoa</taxon>
        <taxon>Arthropoda</taxon>
        <taxon>Chelicerata</taxon>
        <taxon>Arachnida</taxon>
        <taxon>Araneae</taxon>
        <taxon>Araneomorphae</taxon>
        <taxon>Entelegynae</taxon>
        <taxon>Araneoidea</taxon>
        <taxon>Nephilidae</taxon>
        <taxon>Trichonephila</taxon>
    </lineage>
</organism>
<gene>
    <name evidence="1" type="ORF">TNCT_64101</name>
</gene>
<sequence length="133" mass="15229">MIPFKGRLSRGLLDYKILSRHQRKTRVRKSFVETELLQKLSKLFEFSCAVVTLLCTLSGCSSSRKGSVPSVQFSFKNDCLQQLMGTTALDEVFRSSLHQLESNQSRGDLEPQQLSYVDKRRSNWFREGAGFVM</sequence>
<comment type="caution">
    <text evidence="1">The sequence shown here is derived from an EMBL/GenBank/DDBJ whole genome shotgun (WGS) entry which is preliminary data.</text>
</comment>
<evidence type="ECO:0000313" key="1">
    <source>
        <dbReference type="EMBL" id="GFR15401.1"/>
    </source>
</evidence>
<dbReference type="AlphaFoldDB" id="A0A8X6LLS7"/>
<dbReference type="Proteomes" id="UP000887116">
    <property type="component" value="Unassembled WGS sequence"/>
</dbReference>
<dbReference type="EMBL" id="BMAO01007367">
    <property type="protein sequence ID" value="GFR15401.1"/>
    <property type="molecule type" value="Genomic_DNA"/>
</dbReference>
<name>A0A8X6LLS7_TRICU</name>